<accession>A0A1Y1WAN8</accession>
<proteinExistence type="predicted"/>
<evidence type="ECO:0000313" key="3">
    <source>
        <dbReference type="Proteomes" id="UP000193922"/>
    </source>
</evidence>
<dbReference type="GeneID" id="63799991"/>
<evidence type="ECO:0000256" key="1">
    <source>
        <dbReference type="SAM" id="MobiDB-lite"/>
    </source>
</evidence>
<feature type="region of interest" description="Disordered" evidence="1">
    <location>
        <begin position="18"/>
        <end position="39"/>
    </location>
</feature>
<name>A0A1Y1WAN8_9FUNG</name>
<sequence length="89" mass="9861">MSTHAIVIILTNNSRAEQWRNSSSQTPASPRLRAVGSASFQKPHRIDKETVLAQRTNAAHASDGERCGLFAAWLFAVWRYLADNGHDKA</sequence>
<gene>
    <name evidence="2" type="ORF">DL89DRAFT_134304</name>
</gene>
<feature type="compositionally biased region" description="Polar residues" evidence="1">
    <location>
        <begin position="18"/>
        <end position="28"/>
    </location>
</feature>
<keyword evidence="3" id="KW-1185">Reference proteome</keyword>
<reference evidence="2 3" key="1">
    <citation type="submission" date="2016-07" db="EMBL/GenBank/DDBJ databases">
        <title>Pervasive Adenine N6-methylation of Active Genes in Fungi.</title>
        <authorList>
            <consortium name="DOE Joint Genome Institute"/>
            <person name="Mondo S.J."/>
            <person name="Dannebaum R.O."/>
            <person name="Kuo R.C."/>
            <person name="Labutti K."/>
            <person name="Haridas S."/>
            <person name="Kuo A."/>
            <person name="Salamov A."/>
            <person name="Ahrendt S.R."/>
            <person name="Lipzen A."/>
            <person name="Sullivan W."/>
            <person name="Andreopoulos W.B."/>
            <person name="Clum A."/>
            <person name="Lindquist E."/>
            <person name="Daum C."/>
            <person name="Ramamoorthy G.K."/>
            <person name="Gryganskyi A."/>
            <person name="Culley D."/>
            <person name="Magnuson J.K."/>
            <person name="James T.Y."/>
            <person name="O'Malley M.A."/>
            <person name="Stajich J.E."/>
            <person name="Spatafora J.W."/>
            <person name="Visel A."/>
            <person name="Grigoriev I.V."/>
        </authorList>
    </citation>
    <scope>NUCLEOTIDE SEQUENCE [LARGE SCALE GENOMIC DNA]</scope>
    <source>
        <strain evidence="2 3">ATCC 12442</strain>
    </source>
</reference>
<evidence type="ECO:0000313" key="2">
    <source>
        <dbReference type="EMBL" id="ORX70435.1"/>
    </source>
</evidence>
<protein>
    <submittedName>
        <fullName evidence="2">Uncharacterized protein</fullName>
    </submittedName>
</protein>
<comment type="caution">
    <text evidence="2">The sequence shown here is derived from an EMBL/GenBank/DDBJ whole genome shotgun (WGS) entry which is preliminary data.</text>
</comment>
<dbReference type="AlphaFoldDB" id="A0A1Y1WAN8"/>
<dbReference type="RefSeq" id="XP_040744014.1">
    <property type="nucleotide sequence ID" value="XM_040883343.1"/>
</dbReference>
<dbReference type="EMBL" id="MCFD01000005">
    <property type="protein sequence ID" value="ORX70435.1"/>
    <property type="molecule type" value="Genomic_DNA"/>
</dbReference>
<organism evidence="2 3">
    <name type="scientific">Linderina pennispora</name>
    <dbReference type="NCBI Taxonomy" id="61395"/>
    <lineage>
        <taxon>Eukaryota</taxon>
        <taxon>Fungi</taxon>
        <taxon>Fungi incertae sedis</taxon>
        <taxon>Zoopagomycota</taxon>
        <taxon>Kickxellomycotina</taxon>
        <taxon>Kickxellomycetes</taxon>
        <taxon>Kickxellales</taxon>
        <taxon>Kickxellaceae</taxon>
        <taxon>Linderina</taxon>
    </lineage>
</organism>
<dbReference type="Proteomes" id="UP000193922">
    <property type="component" value="Unassembled WGS sequence"/>
</dbReference>